<organism evidence="2 3">
    <name type="scientific">Mycena rosella</name>
    <name type="common">Pink bonnet</name>
    <name type="synonym">Agaricus rosellus</name>
    <dbReference type="NCBI Taxonomy" id="1033263"/>
    <lineage>
        <taxon>Eukaryota</taxon>
        <taxon>Fungi</taxon>
        <taxon>Dikarya</taxon>
        <taxon>Basidiomycota</taxon>
        <taxon>Agaricomycotina</taxon>
        <taxon>Agaricomycetes</taxon>
        <taxon>Agaricomycetidae</taxon>
        <taxon>Agaricales</taxon>
        <taxon>Marasmiineae</taxon>
        <taxon>Mycenaceae</taxon>
        <taxon>Mycena</taxon>
    </lineage>
</organism>
<sequence length="318" mass="33120">MSTKFKMIVSASYSRTRHTEARPKAKLTPEEIQLNAEAKEKREADIDNALSIWYTDAMALTDHLAAKWKMKPKYFHELMFQGGTRMVNHQNKLNAYNMFKSVKAAECRGDPKNVAEIHAEYWDDDVKLCRDTPCGKKKQPTKKKGAPRITSKGAISSDDEREDTTNTTVVAGASAASAAGTAAASAAGAAATSTAASAAGAAATSATGAAASSAAATAGATPDGTIAVSGASTTADVAVMATTTGAGAATVTTEGPARCHTDGNDNEGEDGSGLAHRALQRLARHPVITSEDELEELERQEMEDDPDADLSDGDAAAL</sequence>
<reference evidence="2" key="1">
    <citation type="submission" date="2023-03" db="EMBL/GenBank/DDBJ databases">
        <title>Massive genome expansion in bonnet fungi (Mycena s.s.) driven by repeated elements and novel gene families across ecological guilds.</title>
        <authorList>
            <consortium name="Lawrence Berkeley National Laboratory"/>
            <person name="Harder C.B."/>
            <person name="Miyauchi S."/>
            <person name="Viragh M."/>
            <person name="Kuo A."/>
            <person name="Thoen E."/>
            <person name="Andreopoulos B."/>
            <person name="Lu D."/>
            <person name="Skrede I."/>
            <person name="Drula E."/>
            <person name="Henrissat B."/>
            <person name="Morin E."/>
            <person name="Kohler A."/>
            <person name="Barry K."/>
            <person name="LaButti K."/>
            <person name="Morin E."/>
            <person name="Salamov A."/>
            <person name="Lipzen A."/>
            <person name="Mereny Z."/>
            <person name="Hegedus B."/>
            <person name="Baldrian P."/>
            <person name="Stursova M."/>
            <person name="Weitz H."/>
            <person name="Taylor A."/>
            <person name="Grigoriev I.V."/>
            <person name="Nagy L.G."/>
            <person name="Martin F."/>
            <person name="Kauserud H."/>
        </authorList>
    </citation>
    <scope>NUCLEOTIDE SEQUENCE</scope>
    <source>
        <strain evidence="2">CBHHK067</strain>
    </source>
</reference>
<feature type="region of interest" description="Disordered" evidence="1">
    <location>
        <begin position="253"/>
        <end position="318"/>
    </location>
</feature>
<protein>
    <submittedName>
        <fullName evidence="2">Uncharacterized protein</fullName>
    </submittedName>
</protein>
<comment type="caution">
    <text evidence="2">The sequence shown here is derived from an EMBL/GenBank/DDBJ whole genome shotgun (WGS) entry which is preliminary data.</text>
</comment>
<gene>
    <name evidence="2" type="ORF">B0H17DRAFT_1207524</name>
</gene>
<dbReference type="AlphaFoldDB" id="A0AAD7D2N6"/>
<accession>A0AAD7D2N6</accession>
<evidence type="ECO:0000256" key="1">
    <source>
        <dbReference type="SAM" id="MobiDB-lite"/>
    </source>
</evidence>
<feature type="compositionally biased region" description="Basic residues" evidence="1">
    <location>
        <begin position="135"/>
        <end position="146"/>
    </location>
</feature>
<feature type="region of interest" description="Disordered" evidence="1">
    <location>
        <begin position="132"/>
        <end position="166"/>
    </location>
</feature>
<feature type="compositionally biased region" description="Acidic residues" evidence="1">
    <location>
        <begin position="290"/>
        <end position="312"/>
    </location>
</feature>
<proteinExistence type="predicted"/>
<dbReference type="Proteomes" id="UP001221757">
    <property type="component" value="Unassembled WGS sequence"/>
</dbReference>
<name>A0AAD7D2N6_MYCRO</name>
<dbReference type="EMBL" id="JARKIE010000146">
    <property type="protein sequence ID" value="KAJ7676135.1"/>
    <property type="molecule type" value="Genomic_DNA"/>
</dbReference>
<evidence type="ECO:0000313" key="2">
    <source>
        <dbReference type="EMBL" id="KAJ7676135.1"/>
    </source>
</evidence>
<keyword evidence="3" id="KW-1185">Reference proteome</keyword>
<evidence type="ECO:0000313" key="3">
    <source>
        <dbReference type="Proteomes" id="UP001221757"/>
    </source>
</evidence>